<organism evidence="1 2">
    <name type="scientific">Malurus cyaneus samueli</name>
    <dbReference type="NCBI Taxonomy" id="2593467"/>
    <lineage>
        <taxon>Eukaryota</taxon>
        <taxon>Metazoa</taxon>
        <taxon>Chordata</taxon>
        <taxon>Craniata</taxon>
        <taxon>Vertebrata</taxon>
        <taxon>Euteleostomi</taxon>
        <taxon>Archelosauria</taxon>
        <taxon>Archosauria</taxon>
        <taxon>Dinosauria</taxon>
        <taxon>Saurischia</taxon>
        <taxon>Theropoda</taxon>
        <taxon>Coelurosauria</taxon>
        <taxon>Aves</taxon>
        <taxon>Neognathae</taxon>
        <taxon>Neoaves</taxon>
        <taxon>Telluraves</taxon>
        <taxon>Australaves</taxon>
        <taxon>Passeriformes</taxon>
        <taxon>Meliphagoidea</taxon>
        <taxon>Maluridae</taxon>
        <taxon>Malurus</taxon>
    </lineage>
</organism>
<dbReference type="Proteomes" id="UP000694560">
    <property type="component" value="Unplaced"/>
</dbReference>
<dbReference type="Ensembl" id="ENSMCST00000018594.1">
    <property type="protein sequence ID" value="ENSMCSP00000018135.1"/>
    <property type="gene ID" value="ENSMCSG00000012749.1"/>
</dbReference>
<sequence length="113" mass="12615">AKTLWLGPQPQMAPSQRLCHSQLLGMSFPRLLDTQMPWRKVRSSALAKAVPTGTWELLLKTLCWFITGPTHSGKRMGLRLGRSFDHIPGVGENRGPARGSHRLWDQLLSLCDG</sequence>
<keyword evidence="2" id="KW-1185">Reference proteome</keyword>
<evidence type="ECO:0000313" key="2">
    <source>
        <dbReference type="Proteomes" id="UP000694560"/>
    </source>
</evidence>
<evidence type="ECO:0000313" key="1">
    <source>
        <dbReference type="Ensembl" id="ENSMCSP00000018135.1"/>
    </source>
</evidence>
<reference evidence="1" key="2">
    <citation type="submission" date="2025-09" db="UniProtKB">
        <authorList>
            <consortium name="Ensembl"/>
        </authorList>
    </citation>
    <scope>IDENTIFICATION</scope>
</reference>
<accession>A0A8C5U5H7</accession>
<proteinExistence type="predicted"/>
<name>A0A8C5U5H7_9PASS</name>
<reference evidence="1" key="1">
    <citation type="submission" date="2025-08" db="UniProtKB">
        <authorList>
            <consortium name="Ensembl"/>
        </authorList>
    </citation>
    <scope>IDENTIFICATION</scope>
</reference>
<protein>
    <submittedName>
        <fullName evidence="1">Uncharacterized protein</fullName>
    </submittedName>
</protein>
<dbReference type="AlphaFoldDB" id="A0A8C5U5H7"/>